<dbReference type="Gene3D" id="1.10.287.130">
    <property type="match status" value="1"/>
</dbReference>
<evidence type="ECO:0000256" key="6">
    <source>
        <dbReference type="ARBA" id="ARBA00022777"/>
    </source>
</evidence>
<dbReference type="InterPro" id="IPR005467">
    <property type="entry name" value="His_kinase_dom"/>
</dbReference>
<comment type="subcellular location">
    <subcellularLocation>
        <location evidence="2">Membrane</location>
    </subcellularLocation>
</comment>
<dbReference type="SUPFAM" id="SSF55874">
    <property type="entry name" value="ATPase domain of HSP90 chaperone/DNA topoisomerase II/histidine kinase"/>
    <property type="match status" value="1"/>
</dbReference>
<keyword evidence="6 11" id="KW-0418">Kinase</keyword>
<comment type="caution">
    <text evidence="11">The sequence shown here is derived from an EMBL/GenBank/DDBJ whole genome shotgun (WGS) entry which is preliminary data.</text>
</comment>
<evidence type="ECO:0000256" key="7">
    <source>
        <dbReference type="ARBA" id="ARBA00023012"/>
    </source>
</evidence>
<dbReference type="InterPro" id="IPR036097">
    <property type="entry name" value="HisK_dim/P_sf"/>
</dbReference>
<evidence type="ECO:0000256" key="3">
    <source>
        <dbReference type="ARBA" id="ARBA00012438"/>
    </source>
</evidence>
<dbReference type="EMBL" id="DXGH01000030">
    <property type="protein sequence ID" value="HIW80962.1"/>
    <property type="molecule type" value="Genomic_DNA"/>
</dbReference>
<dbReference type="GO" id="GO:0000155">
    <property type="term" value="F:phosphorelay sensor kinase activity"/>
    <property type="evidence" value="ECO:0007669"/>
    <property type="project" value="InterPro"/>
</dbReference>
<reference evidence="11" key="1">
    <citation type="journal article" date="2021" name="PeerJ">
        <title>Extensive microbial diversity within the chicken gut microbiome revealed by metagenomics and culture.</title>
        <authorList>
            <person name="Gilroy R."/>
            <person name="Ravi A."/>
            <person name="Getino M."/>
            <person name="Pursley I."/>
            <person name="Horton D.L."/>
            <person name="Alikhan N.F."/>
            <person name="Baker D."/>
            <person name="Gharbi K."/>
            <person name="Hall N."/>
            <person name="Watson M."/>
            <person name="Adriaenssens E.M."/>
            <person name="Foster-Nyarko E."/>
            <person name="Jarju S."/>
            <person name="Secka A."/>
            <person name="Antonio M."/>
            <person name="Oren A."/>
            <person name="Chaudhuri R.R."/>
            <person name="La Ragione R."/>
            <person name="Hildebrand F."/>
            <person name="Pallen M.J."/>
        </authorList>
    </citation>
    <scope>NUCLEOTIDE SEQUENCE</scope>
    <source>
        <strain evidence="11">CHK195-6426</strain>
    </source>
</reference>
<keyword evidence="8" id="KW-0812">Transmembrane</keyword>
<keyword evidence="8" id="KW-1133">Transmembrane helix</keyword>
<dbReference type="InterPro" id="IPR003661">
    <property type="entry name" value="HisK_dim/P_dom"/>
</dbReference>
<dbReference type="SUPFAM" id="SSF47384">
    <property type="entry name" value="Homodimeric domain of signal transducing histidine kinase"/>
    <property type="match status" value="1"/>
</dbReference>
<evidence type="ECO:0000256" key="8">
    <source>
        <dbReference type="SAM" id="Phobius"/>
    </source>
</evidence>
<evidence type="ECO:0000313" key="11">
    <source>
        <dbReference type="EMBL" id="HIW80962.1"/>
    </source>
</evidence>
<reference evidence="11" key="2">
    <citation type="submission" date="2021-04" db="EMBL/GenBank/DDBJ databases">
        <authorList>
            <person name="Gilroy R."/>
        </authorList>
    </citation>
    <scope>NUCLEOTIDE SEQUENCE</scope>
    <source>
        <strain evidence="11">CHK195-6426</strain>
    </source>
</reference>
<dbReference type="InterPro" id="IPR004358">
    <property type="entry name" value="Sig_transdc_His_kin-like_C"/>
</dbReference>
<feature type="domain" description="HAMP" evidence="10">
    <location>
        <begin position="48"/>
        <end position="104"/>
    </location>
</feature>
<dbReference type="PRINTS" id="PR00344">
    <property type="entry name" value="BCTRLSENSOR"/>
</dbReference>
<dbReference type="PROSITE" id="PS50885">
    <property type="entry name" value="HAMP"/>
    <property type="match status" value="1"/>
</dbReference>
<dbReference type="GO" id="GO:0016020">
    <property type="term" value="C:membrane"/>
    <property type="evidence" value="ECO:0007669"/>
    <property type="project" value="UniProtKB-SubCell"/>
</dbReference>
<keyword evidence="4" id="KW-0597">Phosphoprotein</keyword>
<dbReference type="CDD" id="cd06225">
    <property type="entry name" value="HAMP"/>
    <property type="match status" value="1"/>
</dbReference>
<feature type="domain" description="Histidine kinase" evidence="9">
    <location>
        <begin position="112"/>
        <end position="299"/>
    </location>
</feature>
<keyword evidence="7" id="KW-0902">Two-component regulatory system</keyword>
<proteinExistence type="predicted"/>
<dbReference type="InterPro" id="IPR003594">
    <property type="entry name" value="HATPase_dom"/>
</dbReference>
<evidence type="ECO:0000313" key="12">
    <source>
        <dbReference type="Proteomes" id="UP000824265"/>
    </source>
</evidence>
<evidence type="ECO:0000259" key="9">
    <source>
        <dbReference type="PROSITE" id="PS50109"/>
    </source>
</evidence>
<evidence type="ECO:0000256" key="4">
    <source>
        <dbReference type="ARBA" id="ARBA00022553"/>
    </source>
</evidence>
<protein>
    <recommendedName>
        <fullName evidence="3">histidine kinase</fullName>
        <ecNumber evidence="3">2.7.13.3</ecNumber>
    </recommendedName>
</protein>
<dbReference type="SMART" id="SM00387">
    <property type="entry name" value="HATPase_c"/>
    <property type="match status" value="1"/>
</dbReference>
<dbReference type="FunFam" id="1.10.287.130:FF:000001">
    <property type="entry name" value="Two-component sensor histidine kinase"/>
    <property type="match status" value="1"/>
</dbReference>
<dbReference type="Proteomes" id="UP000824265">
    <property type="component" value="Unassembled WGS sequence"/>
</dbReference>
<comment type="catalytic activity">
    <reaction evidence="1">
        <text>ATP + protein L-histidine = ADP + protein N-phospho-L-histidine.</text>
        <dbReference type="EC" id="2.7.13.3"/>
    </reaction>
</comment>
<dbReference type="AlphaFoldDB" id="A0A9D1R6H2"/>
<feature type="transmembrane region" description="Helical" evidence="8">
    <location>
        <begin position="23"/>
        <end position="44"/>
    </location>
</feature>
<sequence length="299" mass="33724">MKFLNMVTRTTGLEFTQTLIEQAAKITFLNVILLSLLCTVIDGIRRKFMIDRPVKKIVTAAEQLMKGDFSIRIPPFHGLYSMSGFEVIADYFNQMAKELSGTETLRTDFIANVSHELKTPLAVIQNYGTMLQQPDLPEEKRMEYAKAVTDASRRLASLITNILKLNKLENQQIYPKAETYDLGEQLCECLLAFESAWVEKELEIETDVEEDVLVNTDAQLLSLVWNNLFSNAVKFTEPHGRVSLSLKTEGDFAVVQVSDTGCGIPPEVGRHIFEKFYQGDTSHATQGNGLGMELPDFLW</sequence>
<keyword evidence="8" id="KW-0472">Membrane</keyword>
<keyword evidence="5" id="KW-0808">Transferase</keyword>
<dbReference type="PROSITE" id="PS50109">
    <property type="entry name" value="HIS_KIN"/>
    <property type="match status" value="1"/>
</dbReference>
<dbReference type="PANTHER" id="PTHR43711">
    <property type="entry name" value="TWO-COMPONENT HISTIDINE KINASE"/>
    <property type="match status" value="1"/>
</dbReference>
<dbReference type="CDD" id="cd00075">
    <property type="entry name" value="HATPase"/>
    <property type="match status" value="1"/>
</dbReference>
<dbReference type="Gene3D" id="6.10.340.10">
    <property type="match status" value="1"/>
</dbReference>
<dbReference type="Gene3D" id="3.30.565.10">
    <property type="entry name" value="Histidine kinase-like ATPase, C-terminal domain"/>
    <property type="match status" value="1"/>
</dbReference>
<dbReference type="InterPro" id="IPR003660">
    <property type="entry name" value="HAMP_dom"/>
</dbReference>
<organism evidence="11 12">
    <name type="scientific">Candidatus Acetatifactor stercoripullorum</name>
    <dbReference type="NCBI Taxonomy" id="2838414"/>
    <lineage>
        <taxon>Bacteria</taxon>
        <taxon>Bacillati</taxon>
        <taxon>Bacillota</taxon>
        <taxon>Clostridia</taxon>
        <taxon>Lachnospirales</taxon>
        <taxon>Lachnospiraceae</taxon>
        <taxon>Acetatifactor</taxon>
    </lineage>
</organism>
<accession>A0A9D1R6H2</accession>
<evidence type="ECO:0000256" key="1">
    <source>
        <dbReference type="ARBA" id="ARBA00000085"/>
    </source>
</evidence>
<dbReference type="Pfam" id="PF02518">
    <property type="entry name" value="HATPase_c"/>
    <property type="match status" value="1"/>
</dbReference>
<gene>
    <name evidence="11" type="ORF">H9742_05430</name>
</gene>
<dbReference type="CDD" id="cd00082">
    <property type="entry name" value="HisKA"/>
    <property type="match status" value="1"/>
</dbReference>
<dbReference type="Pfam" id="PF00512">
    <property type="entry name" value="HisKA"/>
    <property type="match status" value="1"/>
</dbReference>
<evidence type="ECO:0000256" key="5">
    <source>
        <dbReference type="ARBA" id="ARBA00022679"/>
    </source>
</evidence>
<dbReference type="InterPro" id="IPR036890">
    <property type="entry name" value="HATPase_C_sf"/>
</dbReference>
<name>A0A9D1R6H2_9FIRM</name>
<dbReference type="InterPro" id="IPR050736">
    <property type="entry name" value="Sensor_HK_Regulatory"/>
</dbReference>
<evidence type="ECO:0000256" key="2">
    <source>
        <dbReference type="ARBA" id="ARBA00004370"/>
    </source>
</evidence>
<dbReference type="PANTHER" id="PTHR43711:SF1">
    <property type="entry name" value="HISTIDINE KINASE 1"/>
    <property type="match status" value="1"/>
</dbReference>
<dbReference type="SMART" id="SM00388">
    <property type="entry name" value="HisKA"/>
    <property type="match status" value="1"/>
</dbReference>
<dbReference type="EC" id="2.7.13.3" evidence="3"/>
<evidence type="ECO:0000259" key="10">
    <source>
        <dbReference type="PROSITE" id="PS50885"/>
    </source>
</evidence>